<reference evidence="5" key="1">
    <citation type="submission" date="2025-08" db="UniProtKB">
        <authorList>
            <consortium name="RefSeq"/>
        </authorList>
    </citation>
    <scope>IDENTIFICATION</scope>
</reference>
<keyword evidence="4" id="KW-1185">Reference proteome</keyword>
<dbReference type="Proteomes" id="UP000504630">
    <property type="component" value="Chromosome 15"/>
</dbReference>
<sequence length="594" mass="66729">MCKTTMSEPQHYSSSSSRTEERSLTPDILISESDERLFRSLEEFIEQEKRYLKCPEQGPDELRYIVYSCVFNKVIGRATAYKRLLLTIKTEYDDVVRELQRREDEARAARRTLAASTSLPKSVITCQRRAAHLRDRICVVQRETTELQEEMKRQKPSEEQSMWIPGLTVAESEDPEALDGHMKHLEAQRASLLERKSRCVSLEVKAQLHTELHAELQASEHRRDQLSSNNHQLKVLYKRLRLVSDLLSSWEHEEQQIPLEELLGSTLEDLRQTSVTDDEGRIIVAELFEHEEPTGIDESKHLADHLDRFIELFDSAQYEDAAFLAARSPRGVLRNLDTMEMFQGVKGPLGSPPPLLLFLQALLMTTSVGEELPAALSLQLVHCALRHGATQLVTHAFNNNKLTFSEDLGDVLTEHAQKNPGVADVCLAFATNVYEACRLDRKTALSMCRRGLIHSAADFMNHCDDLTAEDCLWVLCLSPSLVLLQLLTAPQQGRAAILSVSVSCSTLLADPQQQQLALQLLDSFVSGGRGALEDAILQDRSASVDVWDNVASRCSELNRADLSRAVLSVLLDQSGTRVLTPALQGGRLMEHVFL</sequence>
<dbReference type="Pfam" id="PF15739">
    <property type="entry name" value="TSNAXIP1_N"/>
    <property type="match status" value="1"/>
</dbReference>
<dbReference type="PANTHER" id="PTHR10292">
    <property type="entry name" value="CLATHRIN HEAVY CHAIN RELATED"/>
    <property type="match status" value="1"/>
</dbReference>
<evidence type="ECO:0000313" key="5">
    <source>
        <dbReference type="RefSeq" id="XP_029306375.1"/>
    </source>
</evidence>
<name>A0A6J2RAR0_COTGO</name>
<dbReference type="InterPro" id="IPR016024">
    <property type="entry name" value="ARM-type_fold"/>
</dbReference>
<keyword evidence="1" id="KW-0175">Coiled coil</keyword>
<organism evidence="4 5">
    <name type="scientific">Cottoperca gobio</name>
    <name type="common">Frogmouth</name>
    <name type="synonym">Aphritis gobio</name>
    <dbReference type="NCBI Taxonomy" id="56716"/>
    <lineage>
        <taxon>Eukaryota</taxon>
        <taxon>Metazoa</taxon>
        <taxon>Chordata</taxon>
        <taxon>Craniata</taxon>
        <taxon>Vertebrata</taxon>
        <taxon>Euteleostomi</taxon>
        <taxon>Actinopterygii</taxon>
        <taxon>Neopterygii</taxon>
        <taxon>Teleostei</taxon>
        <taxon>Neoteleostei</taxon>
        <taxon>Acanthomorphata</taxon>
        <taxon>Eupercaria</taxon>
        <taxon>Perciformes</taxon>
        <taxon>Notothenioidei</taxon>
        <taxon>Bovichtidae</taxon>
        <taxon>Cottoperca</taxon>
    </lineage>
</organism>
<gene>
    <name evidence="5" type="primary">LOC115020464</name>
</gene>
<proteinExistence type="predicted"/>
<feature type="region of interest" description="Disordered" evidence="2">
    <location>
        <begin position="1"/>
        <end position="26"/>
    </location>
</feature>
<feature type="compositionally biased region" description="Polar residues" evidence="2">
    <location>
        <begin position="1"/>
        <end position="12"/>
    </location>
</feature>
<dbReference type="Pfam" id="PF13838">
    <property type="entry name" value="Clathrin_H_link"/>
    <property type="match status" value="1"/>
</dbReference>
<protein>
    <submittedName>
        <fullName evidence="5">Clathrin heavy chain linker domain-containing protein 1-like isoform X2</fullName>
    </submittedName>
</protein>
<dbReference type="GeneID" id="115020464"/>
<feature type="domain" description="Translin-associated factor X-interacting protein 1 N-terminal" evidence="3">
    <location>
        <begin position="42"/>
        <end position="152"/>
    </location>
</feature>
<evidence type="ECO:0000256" key="2">
    <source>
        <dbReference type="SAM" id="MobiDB-lite"/>
    </source>
</evidence>
<dbReference type="AlphaFoldDB" id="A0A6J2RAR0"/>
<dbReference type="Gene3D" id="1.25.40.30">
    <property type="match status" value="1"/>
</dbReference>
<accession>A0A6J2RAR0</accession>
<evidence type="ECO:0000259" key="3">
    <source>
        <dbReference type="Pfam" id="PF15739"/>
    </source>
</evidence>
<evidence type="ECO:0000256" key="1">
    <source>
        <dbReference type="ARBA" id="ARBA00023054"/>
    </source>
</evidence>
<dbReference type="SUPFAM" id="SSF48371">
    <property type="entry name" value="ARM repeat"/>
    <property type="match status" value="1"/>
</dbReference>
<dbReference type="InterPro" id="IPR032755">
    <property type="entry name" value="TSNAXIP1_N"/>
</dbReference>
<dbReference type="PANTHER" id="PTHR10292:SF11">
    <property type="entry name" value="CLATHRIN HEAVY CHAIN LINKER DOMAIN-CONTAINING PROTEIN 1"/>
    <property type="match status" value="1"/>
</dbReference>
<dbReference type="InterPro" id="IPR012331">
    <property type="entry name" value="Clathrin_H-chain_linker"/>
</dbReference>
<evidence type="ECO:0000313" key="4">
    <source>
        <dbReference type="Proteomes" id="UP000504630"/>
    </source>
</evidence>
<dbReference type="RefSeq" id="XP_029306375.1">
    <property type="nucleotide sequence ID" value="XM_029450515.1"/>
</dbReference>